<dbReference type="PANTHER" id="PTHR34580">
    <property type="match status" value="1"/>
</dbReference>
<sequence>MHKSEQQSRLRFIDFILYWEGKIQNKQLVAQFGVSRQQAWQDLQRYAELYPANLQPVVPNKAYRASTSFRPMLHTPDIDHYLRWVQNPACFEQAGEATPGNSATLQLPPRQVSASLIRVLVQALREQQRVEVDYVSLTNPDREGRIISPHTLINTGLRWHLRGWCEKHREYRDFVLSHFRGAAELLGPAEKTGADDAAWHTEITLHLVPDRRLSPEQQAVLAHDYQMHNGQLHLTTRAALAQYLLQQMQVNVKTLDAIPEAQQLELANLHDVKPWLFS</sequence>
<dbReference type="PROSITE" id="PS52050">
    <property type="entry name" value="WYL"/>
    <property type="match status" value="1"/>
</dbReference>
<dbReference type="Pfam" id="PF26109">
    <property type="entry name" value="WHD_BrxR"/>
    <property type="match status" value="1"/>
</dbReference>
<dbReference type="InterPro" id="IPR051534">
    <property type="entry name" value="CBASS_pafABC_assoc_protein"/>
</dbReference>
<feature type="domain" description="DNA-binding transcriptional repressor CapW C-terminal dimerisation" evidence="2">
    <location>
        <begin position="203"/>
        <end position="271"/>
    </location>
</feature>
<dbReference type="OrthoDB" id="6400324at2"/>
<dbReference type="InterPro" id="IPR059019">
    <property type="entry name" value="WHD_CapW"/>
</dbReference>
<dbReference type="RefSeq" id="WP_091343848.1">
    <property type="nucleotide sequence ID" value="NZ_FNRM01000007.1"/>
</dbReference>
<dbReference type="Pfam" id="PF26107">
    <property type="entry name" value="BrxR_CTD"/>
    <property type="match status" value="1"/>
</dbReference>
<evidence type="ECO:0000313" key="4">
    <source>
        <dbReference type="EMBL" id="SEA84501.1"/>
    </source>
</evidence>
<dbReference type="PANTHER" id="PTHR34580:SF3">
    <property type="entry name" value="PROTEIN PAFB"/>
    <property type="match status" value="1"/>
</dbReference>
<reference evidence="4 5" key="1">
    <citation type="submission" date="2016-10" db="EMBL/GenBank/DDBJ databases">
        <authorList>
            <person name="de Groot N.N."/>
        </authorList>
    </citation>
    <scope>NUCLEOTIDE SEQUENCE [LARGE SCALE GENOMIC DNA]</scope>
    <source>
        <strain evidence="4 5">CGMCC 1.3430</strain>
    </source>
</reference>
<dbReference type="InterPro" id="IPR026881">
    <property type="entry name" value="WYL_dom"/>
</dbReference>
<name>A0A1H4EHE3_ALKAM</name>
<feature type="domain" description="DNA-binding transcriptional repressor CapW winged helix-turn-helix" evidence="3">
    <location>
        <begin position="5"/>
        <end position="86"/>
    </location>
</feature>
<evidence type="ECO:0000313" key="5">
    <source>
        <dbReference type="Proteomes" id="UP000198773"/>
    </source>
</evidence>
<protein>
    <submittedName>
        <fullName evidence="4">WYL domain-containing protein</fullName>
    </submittedName>
</protein>
<dbReference type="InterPro" id="IPR059020">
    <property type="entry name" value="CapW_CTD"/>
</dbReference>
<feature type="domain" description="WYL" evidence="1">
    <location>
        <begin position="117"/>
        <end position="182"/>
    </location>
</feature>
<evidence type="ECO:0000259" key="2">
    <source>
        <dbReference type="Pfam" id="PF26107"/>
    </source>
</evidence>
<dbReference type="EMBL" id="FNRM01000007">
    <property type="protein sequence ID" value="SEA84501.1"/>
    <property type="molecule type" value="Genomic_DNA"/>
</dbReference>
<dbReference type="AlphaFoldDB" id="A0A1H4EHE3"/>
<accession>A0A1H4EHE3</accession>
<evidence type="ECO:0000259" key="3">
    <source>
        <dbReference type="Pfam" id="PF26109"/>
    </source>
</evidence>
<keyword evidence="5" id="KW-1185">Reference proteome</keyword>
<organism evidence="4 5">
    <name type="scientific">Alkalimonas amylolytica</name>
    <dbReference type="NCBI Taxonomy" id="152573"/>
    <lineage>
        <taxon>Bacteria</taxon>
        <taxon>Pseudomonadati</taxon>
        <taxon>Pseudomonadota</taxon>
        <taxon>Gammaproteobacteria</taxon>
        <taxon>Alkalimonas</taxon>
    </lineage>
</organism>
<dbReference type="Proteomes" id="UP000198773">
    <property type="component" value="Unassembled WGS sequence"/>
</dbReference>
<dbReference type="STRING" id="152573.SAMN04488051_10738"/>
<evidence type="ECO:0000259" key="1">
    <source>
        <dbReference type="Pfam" id="PF13280"/>
    </source>
</evidence>
<proteinExistence type="predicted"/>
<dbReference type="InterPro" id="IPR016634">
    <property type="entry name" value="CapW-like"/>
</dbReference>
<dbReference type="PIRSF" id="PIRSF015558">
    <property type="entry name" value="Txn_reg_DeoR_prd"/>
    <property type="match status" value="1"/>
</dbReference>
<gene>
    <name evidence="4" type="ORF">SAMN04488051_10738</name>
</gene>
<dbReference type="Pfam" id="PF13280">
    <property type="entry name" value="WYL"/>
    <property type="match status" value="1"/>
</dbReference>